<evidence type="ECO:0000313" key="14">
    <source>
        <dbReference type="EnsemblPlants" id="HORVU.MOREX.r3.2HG0201360.1"/>
    </source>
</evidence>
<dbReference type="SUPFAM" id="SSF51197">
    <property type="entry name" value="Clavaminate synthase-like"/>
    <property type="match status" value="1"/>
</dbReference>
<protein>
    <recommendedName>
        <fullName evidence="9">flavanone 3-dioxygenase</fullName>
        <ecNumber evidence="9">1.14.11.9</ecNumber>
    </recommendedName>
</protein>
<feature type="region of interest" description="Disordered" evidence="12">
    <location>
        <begin position="44"/>
        <end position="63"/>
    </location>
</feature>
<feature type="coiled-coil region" evidence="11">
    <location>
        <begin position="394"/>
        <end position="427"/>
    </location>
</feature>
<dbReference type="Gramene" id="HORVU.MOREX.r2.2HG0167300.1">
    <property type="protein sequence ID" value="HORVU.MOREX.r2.2HG0167300.1"/>
    <property type="gene ID" value="HORVU.MOREX.r2.2HG0167300"/>
</dbReference>
<dbReference type="InterPro" id="IPR027443">
    <property type="entry name" value="IPNS-like_sf"/>
</dbReference>
<reference evidence="14" key="3">
    <citation type="submission" date="2022-01" db="UniProtKB">
        <authorList>
            <consortium name="EnsemblPlants"/>
        </authorList>
    </citation>
    <scope>IDENTIFICATION</scope>
    <source>
        <strain evidence="14">subsp. vulgare</strain>
    </source>
</reference>
<keyword evidence="8" id="KW-0284">Flavonoid biosynthesis</keyword>
<dbReference type="SMR" id="A0A8I6XDG8"/>
<keyword evidence="3 10" id="KW-0479">Metal-binding</keyword>
<evidence type="ECO:0000256" key="10">
    <source>
        <dbReference type="RuleBase" id="RU003682"/>
    </source>
</evidence>
<keyword evidence="15" id="KW-1185">Reference proteome</keyword>
<comment type="similarity">
    <text evidence="2 10">Belongs to the iron/ascorbate-dependent oxidoreductase family.</text>
</comment>
<evidence type="ECO:0000313" key="15">
    <source>
        <dbReference type="Proteomes" id="UP000011116"/>
    </source>
</evidence>
<evidence type="ECO:0000256" key="1">
    <source>
        <dbReference type="ARBA" id="ARBA00001961"/>
    </source>
</evidence>
<dbReference type="AlphaFoldDB" id="A0A8I6XDG8"/>
<dbReference type="GO" id="GO:0031418">
    <property type="term" value="F:L-ascorbic acid binding"/>
    <property type="evidence" value="ECO:0007669"/>
    <property type="project" value="UniProtKB-KW"/>
</dbReference>
<evidence type="ECO:0000256" key="7">
    <source>
        <dbReference type="ARBA" id="ARBA00023004"/>
    </source>
</evidence>
<reference evidence="15" key="1">
    <citation type="journal article" date="2012" name="Nature">
        <title>A physical, genetic and functional sequence assembly of the barley genome.</title>
        <authorList>
            <consortium name="The International Barley Genome Sequencing Consortium"/>
            <person name="Mayer K.F."/>
            <person name="Waugh R."/>
            <person name="Brown J.W."/>
            <person name="Schulman A."/>
            <person name="Langridge P."/>
            <person name="Platzer M."/>
            <person name="Fincher G.B."/>
            <person name="Muehlbauer G.J."/>
            <person name="Sato K."/>
            <person name="Close T.J."/>
            <person name="Wise R.P."/>
            <person name="Stein N."/>
        </authorList>
    </citation>
    <scope>NUCLEOTIDE SEQUENCE [LARGE SCALE GENOMIC DNA]</scope>
    <source>
        <strain evidence="15">cv. Morex</strain>
    </source>
</reference>
<comment type="cofactor">
    <cofactor evidence="1">
        <name>L-ascorbate</name>
        <dbReference type="ChEBI" id="CHEBI:38290"/>
    </cofactor>
</comment>
<keyword evidence="11" id="KW-0175">Coiled coil</keyword>
<dbReference type="Pfam" id="PF03171">
    <property type="entry name" value="2OG-FeII_Oxy"/>
    <property type="match status" value="1"/>
</dbReference>
<evidence type="ECO:0000256" key="11">
    <source>
        <dbReference type="SAM" id="Coils"/>
    </source>
</evidence>
<dbReference type="GO" id="GO:0046872">
    <property type="term" value="F:metal ion binding"/>
    <property type="evidence" value="ECO:0007669"/>
    <property type="project" value="UniProtKB-KW"/>
</dbReference>
<evidence type="ECO:0000256" key="5">
    <source>
        <dbReference type="ARBA" id="ARBA00022964"/>
    </source>
</evidence>
<dbReference type="PANTHER" id="PTHR47991">
    <property type="entry name" value="OXOGLUTARATE/IRON-DEPENDENT DIOXYGENASE"/>
    <property type="match status" value="1"/>
</dbReference>
<dbReference type="InterPro" id="IPR044861">
    <property type="entry name" value="IPNS-like_FE2OG_OXY"/>
</dbReference>
<feature type="domain" description="Fe2OG dioxygenase" evidence="13">
    <location>
        <begin position="260"/>
        <end position="364"/>
    </location>
</feature>
<dbReference type="Gramene" id="HORVU.MOREX.r3.2HG0201360.1">
    <property type="protein sequence ID" value="HORVU.MOREX.r3.2HG0201360.1"/>
    <property type="gene ID" value="HORVU.MOREX.r3.2HG0201360"/>
</dbReference>
<sequence>MRARDLQVASALAFQRIHSALSQYISACVQRPGNHNPIDRALQETSHHTRQTPAATQARVGSPACGSMAPVSNETFLPTEAWGEATLRPSFVRDEDERPKVAHDRFSDAVPLISLHGIDGARRAQIRDRVAAACEDWGIFQVIDHGVDADLIADMTRLAREFFALPAEDKLRYDMSGGKKGGFIVSSHLQGEAVQDWREIVTYFSYPVKARDYGRWPEKPAGWRAVVERYSERLMGLSCNLMGVLSEAMGLETEALAKACVDMDQKVVVNFYPRCPQPDLTLGLKRHTDPGTITLLLQDLVGGLQATRDGGKNWITVQPISGAFVVNLGDHGHFMSNGRFKNADHQAVVNGESSRLSIATFQNPAPDARVWPLAVREGEEPILEEPITFTEMYRRKMERDLDLAKRKKQAKDQLMQQQLQLQQQQAVAAAPMPTATKPLNEILA</sequence>
<evidence type="ECO:0000256" key="8">
    <source>
        <dbReference type="ARBA" id="ARBA00023241"/>
    </source>
</evidence>
<dbReference type="Pfam" id="PF14226">
    <property type="entry name" value="DIOX_N"/>
    <property type="match status" value="1"/>
</dbReference>
<dbReference type="GO" id="GO:0045486">
    <property type="term" value="F:flavanone 3-dioxygenase activity"/>
    <property type="evidence" value="ECO:0007669"/>
    <property type="project" value="UniProtKB-EC"/>
</dbReference>
<dbReference type="FunFam" id="2.60.120.330:FF:000016">
    <property type="entry name" value="Naringenin,2-oxoglutarate 3-dioxygenase"/>
    <property type="match status" value="1"/>
</dbReference>
<evidence type="ECO:0000256" key="3">
    <source>
        <dbReference type="ARBA" id="ARBA00022723"/>
    </source>
</evidence>
<keyword evidence="6 10" id="KW-0560">Oxidoreductase</keyword>
<evidence type="ECO:0000256" key="9">
    <source>
        <dbReference type="ARBA" id="ARBA00044048"/>
    </source>
</evidence>
<dbReference type="EnsemblPlants" id="HORVU.MOREX.r3.2HG0201360.1">
    <property type="protein sequence ID" value="HORVU.MOREX.r3.2HG0201360.1"/>
    <property type="gene ID" value="HORVU.MOREX.r3.2HG0201360"/>
</dbReference>
<evidence type="ECO:0000256" key="6">
    <source>
        <dbReference type="ARBA" id="ARBA00023002"/>
    </source>
</evidence>
<dbReference type="InterPro" id="IPR026992">
    <property type="entry name" value="DIOX_N"/>
</dbReference>
<dbReference type="EC" id="1.14.11.9" evidence="9"/>
<dbReference type="PROSITE" id="PS51471">
    <property type="entry name" value="FE2OG_OXY"/>
    <property type="match status" value="1"/>
</dbReference>
<evidence type="ECO:0000256" key="2">
    <source>
        <dbReference type="ARBA" id="ARBA00008056"/>
    </source>
</evidence>
<dbReference type="Proteomes" id="UP000011116">
    <property type="component" value="Chromosome 2H"/>
</dbReference>
<organism evidence="14 15">
    <name type="scientific">Hordeum vulgare subsp. vulgare</name>
    <name type="common">Domesticated barley</name>
    <dbReference type="NCBI Taxonomy" id="112509"/>
    <lineage>
        <taxon>Eukaryota</taxon>
        <taxon>Viridiplantae</taxon>
        <taxon>Streptophyta</taxon>
        <taxon>Embryophyta</taxon>
        <taxon>Tracheophyta</taxon>
        <taxon>Spermatophyta</taxon>
        <taxon>Magnoliopsida</taxon>
        <taxon>Liliopsida</taxon>
        <taxon>Poales</taxon>
        <taxon>Poaceae</taxon>
        <taxon>BOP clade</taxon>
        <taxon>Pooideae</taxon>
        <taxon>Triticodae</taxon>
        <taxon>Triticeae</taxon>
        <taxon>Hordeinae</taxon>
        <taxon>Hordeum</taxon>
    </lineage>
</organism>
<evidence type="ECO:0000259" key="13">
    <source>
        <dbReference type="PROSITE" id="PS51471"/>
    </source>
</evidence>
<keyword evidence="5" id="KW-0223">Dioxygenase</keyword>
<dbReference type="InterPro" id="IPR050295">
    <property type="entry name" value="Plant_2OG-oxidoreductases"/>
</dbReference>
<keyword evidence="7 10" id="KW-0408">Iron</keyword>
<keyword evidence="4" id="KW-0847">Vitamin C</keyword>
<accession>A0A8I6XDG8</accession>
<name>A0A8I6XDG8_HORVV</name>
<reference evidence="14" key="2">
    <citation type="submission" date="2020-10" db="EMBL/GenBank/DDBJ databases">
        <authorList>
            <person name="Scholz U."/>
            <person name="Mascher M."/>
            <person name="Fiebig A."/>
        </authorList>
    </citation>
    <scope>NUCLEOTIDE SEQUENCE [LARGE SCALE GENOMIC DNA]</scope>
    <source>
        <strain evidence="14">cv. Morex</strain>
    </source>
</reference>
<dbReference type="Gene3D" id="2.60.120.330">
    <property type="entry name" value="B-lactam Antibiotic, Isopenicillin N Synthase, Chain"/>
    <property type="match status" value="1"/>
</dbReference>
<evidence type="ECO:0000256" key="12">
    <source>
        <dbReference type="SAM" id="MobiDB-lite"/>
    </source>
</evidence>
<dbReference type="InterPro" id="IPR005123">
    <property type="entry name" value="Oxoglu/Fe-dep_dioxygenase_dom"/>
</dbReference>
<evidence type="ECO:0000256" key="4">
    <source>
        <dbReference type="ARBA" id="ARBA00022896"/>
    </source>
</evidence>
<dbReference type="GO" id="GO:0016706">
    <property type="term" value="F:2-oxoglutarate-dependent dioxygenase activity"/>
    <property type="evidence" value="ECO:0000318"/>
    <property type="project" value="GO_Central"/>
</dbReference>
<proteinExistence type="inferred from homology"/>
<dbReference type="GO" id="GO:0009813">
    <property type="term" value="P:flavonoid biosynthetic process"/>
    <property type="evidence" value="ECO:0007669"/>
    <property type="project" value="UniProtKB-KW"/>
</dbReference>